<proteinExistence type="predicted"/>
<dbReference type="Gene3D" id="1.20.1280.50">
    <property type="match status" value="1"/>
</dbReference>
<dbReference type="HOGENOM" id="CLU_1225417_0_0_1"/>
<accession>A0A0C3A334</accession>
<reference evidence="1 2" key="1">
    <citation type="submission" date="2014-04" db="EMBL/GenBank/DDBJ databases">
        <authorList>
            <consortium name="DOE Joint Genome Institute"/>
            <person name="Kuo A."/>
            <person name="Kohler A."/>
            <person name="Nagy L.G."/>
            <person name="Floudas D."/>
            <person name="Copeland A."/>
            <person name="Barry K.W."/>
            <person name="Cichocki N."/>
            <person name="Veneault-Fourrey C."/>
            <person name="LaButti K."/>
            <person name="Lindquist E.A."/>
            <person name="Lipzen A."/>
            <person name="Lundell T."/>
            <person name="Morin E."/>
            <person name="Murat C."/>
            <person name="Sun H."/>
            <person name="Tunlid A."/>
            <person name="Henrissat B."/>
            <person name="Grigoriev I.V."/>
            <person name="Hibbett D.S."/>
            <person name="Martin F."/>
            <person name="Nordberg H.P."/>
            <person name="Cantor M.N."/>
            <person name="Hua S.X."/>
        </authorList>
    </citation>
    <scope>NUCLEOTIDE SEQUENCE [LARGE SCALE GENOMIC DNA]</scope>
    <source>
        <strain evidence="1 2">Foug A</strain>
    </source>
</reference>
<keyword evidence="2" id="KW-1185">Reference proteome</keyword>
<protein>
    <submittedName>
        <fullName evidence="1">Uncharacterized protein</fullName>
    </submittedName>
</protein>
<dbReference type="OrthoDB" id="2690721at2759"/>
<dbReference type="EMBL" id="KN822077">
    <property type="protein sequence ID" value="KIM59077.1"/>
    <property type="molecule type" value="Genomic_DNA"/>
</dbReference>
<reference evidence="2" key="2">
    <citation type="submission" date="2015-01" db="EMBL/GenBank/DDBJ databases">
        <title>Evolutionary Origins and Diversification of the Mycorrhizal Mutualists.</title>
        <authorList>
            <consortium name="DOE Joint Genome Institute"/>
            <consortium name="Mycorrhizal Genomics Consortium"/>
            <person name="Kohler A."/>
            <person name="Kuo A."/>
            <person name="Nagy L.G."/>
            <person name="Floudas D."/>
            <person name="Copeland A."/>
            <person name="Barry K.W."/>
            <person name="Cichocki N."/>
            <person name="Veneault-Fourrey C."/>
            <person name="LaButti K."/>
            <person name="Lindquist E.A."/>
            <person name="Lipzen A."/>
            <person name="Lundell T."/>
            <person name="Morin E."/>
            <person name="Murat C."/>
            <person name="Riley R."/>
            <person name="Ohm R."/>
            <person name="Sun H."/>
            <person name="Tunlid A."/>
            <person name="Henrissat B."/>
            <person name="Grigoriev I.V."/>
            <person name="Hibbett D.S."/>
            <person name="Martin F."/>
        </authorList>
    </citation>
    <scope>NUCLEOTIDE SEQUENCE [LARGE SCALE GENOMIC DNA]</scope>
    <source>
        <strain evidence="2">Foug A</strain>
    </source>
</reference>
<evidence type="ECO:0000313" key="1">
    <source>
        <dbReference type="EMBL" id="KIM59077.1"/>
    </source>
</evidence>
<gene>
    <name evidence="1" type="ORF">SCLCIDRAFT_1218066</name>
</gene>
<dbReference type="SUPFAM" id="SSF81383">
    <property type="entry name" value="F-box domain"/>
    <property type="match status" value="1"/>
</dbReference>
<dbReference type="Proteomes" id="UP000053989">
    <property type="component" value="Unassembled WGS sequence"/>
</dbReference>
<name>A0A0C3A334_9AGAM</name>
<sequence length="235" mass="27000">MDRTAGDLSTTNSIDEPKDNQLCVQIRRRRSKKELRCSPYPKWTFDNELDKHTHALLDRLALVQSSLSCRSRPQPQLSPISRLPSELLTSIFLHAIEAPPLNNVLPSQFIIASVCKAWRSVAFSTPEYWGRLYVSPLMPVSVYETLLARSSPFPLSVEFFLWRPFKRKQYVSSNEPILGRLLDALKSEKHRLRSLTMQASNCSWTARDLVRSWINEYLVDPPEPDSPQSSDLGDW</sequence>
<dbReference type="InterPro" id="IPR036047">
    <property type="entry name" value="F-box-like_dom_sf"/>
</dbReference>
<dbReference type="AlphaFoldDB" id="A0A0C3A334"/>
<organism evidence="1 2">
    <name type="scientific">Scleroderma citrinum Foug A</name>
    <dbReference type="NCBI Taxonomy" id="1036808"/>
    <lineage>
        <taxon>Eukaryota</taxon>
        <taxon>Fungi</taxon>
        <taxon>Dikarya</taxon>
        <taxon>Basidiomycota</taxon>
        <taxon>Agaricomycotina</taxon>
        <taxon>Agaricomycetes</taxon>
        <taxon>Agaricomycetidae</taxon>
        <taxon>Boletales</taxon>
        <taxon>Sclerodermatineae</taxon>
        <taxon>Sclerodermataceae</taxon>
        <taxon>Scleroderma</taxon>
    </lineage>
</organism>
<evidence type="ECO:0000313" key="2">
    <source>
        <dbReference type="Proteomes" id="UP000053989"/>
    </source>
</evidence>
<dbReference type="InParanoid" id="A0A0C3A334"/>
<dbReference type="STRING" id="1036808.A0A0C3A334"/>